<accession>A0A173ZAJ9</accession>
<evidence type="ECO:0000313" key="2">
    <source>
        <dbReference type="EMBL" id="RGR63783.1"/>
    </source>
</evidence>
<reference evidence="2 4" key="2">
    <citation type="submission" date="2018-08" db="EMBL/GenBank/DDBJ databases">
        <title>A genome reference for cultivated species of the human gut microbiota.</title>
        <authorList>
            <person name="Zou Y."/>
            <person name="Xue W."/>
            <person name="Luo G."/>
        </authorList>
    </citation>
    <scope>NUCLEOTIDE SEQUENCE [LARGE SCALE GENOMIC DNA]</scope>
    <source>
        <strain evidence="2 4">AF24-4</strain>
    </source>
</reference>
<organism evidence="1 3">
    <name type="scientific">Roseburia inulinivorans</name>
    <dbReference type="NCBI Taxonomy" id="360807"/>
    <lineage>
        <taxon>Bacteria</taxon>
        <taxon>Bacillati</taxon>
        <taxon>Bacillota</taxon>
        <taxon>Clostridia</taxon>
        <taxon>Lachnospirales</taxon>
        <taxon>Lachnospiraceae</taxon>
        <taxon>Roseburia</taxon>
    </lineage>
</organism>
<dbReference type="Proteomes" id="UP000285820">
    <property type="component" value="Unassembled WGS sequence"/>
</dbReference>
<protein>
    <submittedName>
        <fullName evidence="1">Uncharacterized protein</fullName>
    </submittedName>
</protein>
<gene>
    <name evidence="2" type="ORF">DWY29_16705</name>
    <name evidence="1" type="ORF">ERS852392_01230</name>
</gene>
<sequence>MDKNELISSMLSFKDNIGMWKIVLNQITDADFVIGYGFDNNEKLWKVYQNNERGMKAEWTFENEEEALEKLYKKVKFQYKIIN</sequence>
<evidence type="ECO:0000313" key="1">
    <source>
        <dbReference type="EMBL" id="CUN73284.1"/>
    </source>
</evidence>
<dbReference type="Proteomes" id="UP000095395">
    <property type="component" value="Unassembled WGS sequence"/>
</dbReference>
<evidence type="ECO:0000313" key="4">
    <source>
        <dbReference type="Proteomes" id="UP000285820"/>
    </source>
</evidence>
<name>A0A173ZAJ9_9FIRM</name>
<dbReference type="EMBL" id="QRUN01000052">
    <property type="protein sequence ID" value="RGR63783.1"/>
    <property type="molecule type" value="Genomic_DNA"/>
</dbReference>
<dbReference type="AlphaFoldDB" id="A0A173ZAJ9"/>
<reference evidence="1 3" key="1">
    <citation type="submission" date="2015-09" db="EMBL/GenBank/DDBJ databases">
        <authorList>
            <consortium name="Pathogen Informatics"/>
        </authorList>
    </citation>
    <scope>NUCLEOTIDE SEQUENCE [LARGE SCALE GENOMIC DNA]</scope>
    <source>
        <strain evidence="1 3">2789STDY5608835</strain>
    </source>
</reference>
<dbReference type="EMBL" id="CYYR01000006">
    <property type="protein sequence ID" value="CUN73284.1"/>
    <property type="molecule type" value="Genomic_DNA"/>
</dbReference>
<evidence type="ECO:0000313" key="3">
    <source>
        <dbReference type="Proteomes" id="UP000095395"/>
    </source>
</evidence>
<dbReference type="RefSeq" id="WP_055301757.1">
    <property type="nucleotide sequence ID" value="NZ_CYYR01000006.1"/>
</dbReference>
<proteinExistence type="predicted"/>